<dbReference type="SUPFAM" id="SSF55729">
    <property type="entry name" value="Acyl-CoA N-acyltransferases (Nat)"/>
    <property type="match status" value="1"/>
</dbReference>
<dbReference type="AlphaFoldDB" id="A0A159Z497"/>
<evidence type="ECO:0000256" key="6">
    <source>
        <dbReference type="ARBA" id="ARBA00038095"/>
    </source>
</evidence>
<comment type="similarity">
    <text evidence="6">Belongs to the acetyltransferase family. OlsB subfamily.</text>
</comment>
<keyword evidence="4" id="KW-0443">Lipid metabolism</keyword>
<evidence type="ECO:0000313" key="12">
    <source>
        <dbReference type="Proteomes" id="UP000076128"/>
    </source>
</evidence>
<dbReference type="KEGG" id="daa:AKL17_1824"/>
<keyword evidence="2" id="KW-0444">Lipid biosynthesis</keyword>
<dbReference type="Proteomes" id="UP000076128">
    <property type="component" value="Chromosome"/>
</dbReference>
<keyword evidence="12" id="KW-1185">Reference proteome</keyword>
<dbReference type="EMBL" id="CP012661">
    <property type="protein sequence ID" value="AMY69074.1"/>
    <property type="molecule type" value="Genomic_DNA"/>
</dbReference>
<evidence type="ECO:0000256" key="5">
    <source>
        <dbReference type="ARBA" id="ARBA00023315"/>
    </source>
</evidence>
<keyword evidence="5" id="KW-0012">Acyltransferase</keyword>
<keyword evidence="3" id="KW-0808">Transferase</keyword>
<evidence type="ECO:0000256" key="7">
    <source>
        <dbReference type="ARBA" id="ARBA00039058"/>
    </source>
</evidence>
<evidence type="ECO:0000256" key="2">
    <source>
        <dbReference type="ARBA" id="ARBA00022516"/>
    </source>
</evidence>
<dbReference type="GO" id="GO:0006629">
    <property type="term" value="P:lipid metabolic process"/>
    <property type="evidence" value="ECO:0007669"/>
    <property type="project" value="UniProtKB-KW"/>
</dbReference>
<sequence>MTPDPTMPETSPFVIRLAIEDRDLLAAQRLRYGVFVEELGGDGPLVDHEQRLERDEFDPIYDHLVLIDTRRDAGALDHVVGVYRLLPGERAAEFGRFYCDSEYDLTALRASNRRLLELGRSCVHRDYRGGPAMFLLWNGLADYVLDLGIEVLFGVASFHGTDIEALKLPLSWLHHHHLAPEALRVKALPDHAQRMDLVPADQLDRKAAMVAMPPLIKAYLRLGGFVGEDAFIDRPFNTTDVCLLMDTTAMSAKHKGFYTRKFDARA</sequence>
<comment type="pathway">
    <text evidence="1">Lipid metabolism.</text>
</comment>
<name>A0A159Z497_9RHOB</name>
<evidence type="ECO:0000256" key="1">
    <source>
        <dbReference type="ARBA" id="ARBA00005189"/>
    </source>
</evidence>
<dbReference type="PATRIC" id="fig|1335048.3.peg.1900"/>
<dbReference type="InterPro" id="IPR052351">
    <property type="entry name" value="Ornithine_N-alpha-AT"/>
</dbReference>
<dbReference type="Gene3D" id="3.40.630.30">
    <property type="match status" value="1"/>
</dbReference>
<dbReference type="Pfam" id="PF13444">
    <property type="entry name" value="Acetyltransf_5"/>
    <property type="match status" value="1"/>
</dbReference>
<proteinExistence type="inferred from homology"/>
<comment type="function">
    <text evidence="9">Catalyzes the first step in the biosynthesis of ornithine lipids, which are phosphorus-free membrane lipids. Catalyzes the 3-hydroxyacyl-acyl carrier protein-dependent acylation of ornithine to form lyso-ornithine lipid (LOL).</text>
</comment>
<dbReference type="PANTHER" id="PTHR37323:SF1">
    <property type="entry name" value="L-ORNITHINE N(ALPHA)-ACYLTRANSFERASE"/>
    <property type="match status" value="1"/>
</dbReference>
<dbReference type="STRING" id="1335048.AKL17_1824"/>
<dbReference type="InterPro" id="IPR016181">
    <property type="entry name" value="Acyl_CoA_acyltransferase"/>
</dbReference>
<evidence type="ECO:0000313" key="11">
    <source>
        <dbReference type="EMBL" id="AMY69074.1"/>
    </source>
</evidence>
<evidence type="ECO:0000256" key="10">
    <source>
        <dbReference type="ARBA" id="ARBA00047785"/>
    </source>
</evidence>
<evidence type="ECO:0000256" key="8">
    <source>
        <dbReference type="ARBA" id="ARBA00039866"/>
    </source>
</evidence>
<dbReference type="RefSeq" id="WP_236938065.1">
    <property type="nucleotide sequence ID" value="NZ_CP012661.1"/>
</dbReference>
<evidence type="ECO:0000256" key="9">
    <source>
        <dbReference type="ARBA" id="ARBA00045724"/>
    </source>
</evidence>
<accession>A0A159Z497</accession>
<reference evidence="11 12" key="1">
    <citation type="submission" date="2015-09" db="EMBL/GenBank/DDBJ databases">
        <title>Complete genome sequence of Defluviimonas alba cai42t isolated from an oilfield in Xinjiang.</title>
        <authorList>
            <person name="Geng S."/>
            <person name="Pan X."/>
            <person name="Wu X."/>
        </authorList>
    </citation>
    <scope>NUCLEOTIDE SEQUENCE [LARGE SCALE GENOMIC DNA]</scope>
    <source>
        <strain evidence="12">cai42</strain>
    </source>
</reference>
<dbReference type="EC" id="2.3.2.30" evidence="7"/>
<evidence type="ECO:0000256" key="3">
    <source>
        <dbReference type="ARBA" id="ARBA00022679"/>
    </source>
</evidence>
<protein>
    <recommendedName>
        <fullName evidence="8">L-ornithine N(alpha)-acyltransferase</fullName>
        <ecNumber evidence="7">2.3.2.30</ecNumber>
    </recommendedName>
</protein>
<organism evidence="11 12">
    <name type="scientific">Frigidibacter mobilis</name>
    <dbReference type="NCBI Taxonomy" id="1335048"/>
    <lineage>
        <taxon>Bacteria</taxon>
        <taxon>Pseudomonadati</taxon>
        <taxon>Pseudomonadota</taxon>
        <taxon>Alphaproteobacteria</taxon>
        <taxon>Rhodobacterales</taxon>
        <taxon>Paracoccaceae</taxon>
        <taxon>Frigidibacter</taxon>
    </lineage>
</organism>
<dbReference type="PANTHER" id="PTHR37323">
    <property type="entry name" value="GCN5-RELATED N-ACETYLTRANSFERASE"/>
    <property type="match status" value="1"/>
</dbReference>
<comment type="catalytic activity">
    <reaction evidence="10">
        <text>a (3R)-hydroxyacyl-[ACP] + L-ornithine = a lyso-ornithine lipid + holo-[ACP] + H(+)</text>
        <dbReference type="Rhea" id="RHEA:20633"/>
        <dbReference type="Rhea" id="RHEA-COMP:9685"/>
        <dbReference type="Rhea" id="RHEA-COMP:9945"/>
        <dbReference type="ChEBI" id="CHEBI:15378"/>
        <dbReference type="ChEBI" id="CHEBI:46911"/>
        <dbReference type="ChEBI" id="CHEBI:64479"/>
        <dbReference type="ChEBI" id="CHEBI:78827"/>
        <dbReference type="ChEBI" id="CHEBI:138482"/>
        <dbReference type="EC" id="2.3.2.30"/>
    </reaction>
    <physiologicalReaction direction="left-to-right" evidence="10">
        <dbReference type="Rhea" id="RHEA:20634"/>
    </physiologicalReaction>
</comment>
<dbReference type="GO" id="GO:0043810">
    <property type="term" value="F:ornithine-acyl [acyl carrier protein] N-acyltransferase activity"/>
    <property type="evidence" value="ECO:0007669"/>
    <property type="project" value="UniProtKB-EC"/>
</dbReference>
<gene>
    <name evidence="11" type="ORF">AKL17_1824</name>
</gene>
<evidence type="ECO:0000256" key="4">
    <source>
        <dbReference type="ARBA" id="ARBA00023098"/>
    </source>
</evidence>